<keyword evidence="3 6" id="KW-0812">Transmembrane</keyword>
<feature type="transmembrane region" description="Helical" evidence="6">
    <location>
        <begin position="43"/>
        <end position="73"/>
    </location>
</feature>
<keyword evidence="2 6" id="KW-1003">Cell membrane</keyword>
<keyword evidence="4 6" id="KW-1133">Transmembrane helix</keyword>
<evidence type="ECO:0000256" key="6">
    <source>
        <dbReference type="RuleBase" id="RU366058"/>
    </source>
</evidence>
<sequence>METSKLPSILSFVGFTLLPLFSTSLLSYYLLKYESTISTFGVFEWLVLTLILTIGATIALCPPTFLAIVFGYFMSFKAIPYLLIINFGAIFLIYVFYKVLDFKWIDAYFEKNEKVKNLLKNIRNDELKIIFFAKLSPILPFALTNLTFAISGAKLKNILLGGFGGMLPRTLLAVYTGSQAKEIQTLIQNPNEGLFSKILVLLLIIVSVWGITHYFRKAIKM</sequence>
<evidence type="ECO:0000256" key="5">
    <source>
        <dbReference type="ARBA" id="ARBA00023136"/>
    </source>
</evidence>
<evidence type="ECO:0000256" key="2">
    <source>
        <dbReference type="ARBA" id="ARBA00022475"/>
    </source>
</evidence>
<keyword evidence="5 6" id="KW-0472">Membrane</keyword>
<accession>A0AAE3KW27</accession>
<feature type="domain" description="VTT" evidence="7">
    <location>
        <begin position="62"/>
        <end position="179"/>
    </location>
</feature>
<proteinExistence type="inferred from homology"/>
<dbReference type="GO" id="GO:0005886">
    <property type="term" value="C:plasma membrane"/>
    <property type="evidence" value="ECO:0007669"/>
    <property type="project" value="UniProtKB-SubCell"/>
</dbReference>
<feature type="transmembrane region" description="Helical" evidence="6">
    <location>
        <begin position="79"/>
        <end position="97"/>
    </location>
</feature>
<feature type="transmembrane region" description="Helical" evidence="6">
    <location>
        <begin position="129"/>
        <end position="150"/>
    </location>
</feature>
<feature type="transmembrane region" description="Helical" evidence="6">
    <location>
        <begin position="194"/>
        <end position="215"/>
    </location>
</feature>
<feature type="transmembrane region" description="Helical" evidence="6">
    <location>
        <begin position="6"/>
        <end position="31"/>
    </location>
</feature>
<dbReference type="AlphaFoldDB" id="A0AAE3KW27"/>
<protein>
    <recommendedName>
        <fullName evidence="6">TVP38/TMEM64 family membrane protein</fullName>
    </recommendedName>
</protein>
<evidence type="ECO:0000256" key="3">
    <source>
        <dbReference type="ARBA" id="ARBA00022692"/>
    </source>
</evidence>
<evidence type="ECO:0000256" key="4">
    <source>
        <dbReference type="ARBA" id="ARBA00022989"/>
    </source>
</evidence>
<evidence type="ECO:0000313" key="9">
    <source>
        <dbReference type="Proteomes" id="UP001204144"/>
    </source>
</evidence>
<gene>
    <name evidence="8" type="ORF">EGI31_18505</name>
</gene>
<name>A0AAE3KW27_9BACT</name>
<keyword evidence="9" id="KW-1185">Reference proteome</keyword>
<organism evidence="8 9">
    <name type="scientific">Lacihabitans soyangensis</name>
    <dbReference type="NCBI Taxonomy" id="869394"/>
    <lineage>
        <taxon>Bacteria</taxon>
        <taxon>Pseudomonadati</taxon>
        <taxon>Bacteroidota</taxon>
        <taxon>Cytophagia</taxon>
        <taxon>Cytophagales</taxon>
        <taxon>Leadbetterellaceae</taxon>
        <taxon>Lacihabitans</taxon>
    </lineage>
</organism>
<dbReference type="InterPro" id="IPR015414">
    <property type="entry name" value="TMEM64"/>
</dbReference>
<dbReference type="Pfam" id="PF09335">
    <property type="entry name" value="VTT_dom"/>
    <property type="match status" value="1"/>
</dbReference>
<dbReference type="PANTHER" id="PTHR12677">
    <property type="entry name" value="GOLGI APPARATUS MEMBRANE PROTEIN TVP38-RELATED"/>
    <property type="match status" value="1"/>
</dbReference>
<dbReference type="InterPro" id="IPR032816">
    <property type="entry name" value="VTT_dom"/>
</dbReference>
<evidence type="ECO:0000259" key="7">
    <source>
        <dbReference type="Pfam" id="PF09335"/>
    </source>
</evidence>
<comment type="similarity">
    <text evidence="6">Belongs to the TVP38/TMEM64 family.</text>
</comment>
<comment type="caution">
    <text evidence="8">The sequence shown here is derived from an EMBL/GenBank/DDBJ whole genome shotgun (WGS) entry which is preliminary data.</text>
</comment>
<comment type="subcellular location">
    <subcellularLocation>
        <location evidence="1 6">Cell membrane</location>
        <topology evidence="1 6">Multi-pass membrane protein</topology>
    </subcellularLocation>
</comment>
<evidence type="ECO:0000313" key="8">
    <source>
        <dbReference type="EMBL" id="MCP9764931.1"/>
    </source>
</evidence>
<evidence type="ECO:0000256" key="1">
    <source>
        <dbReference type="ARBA" id="ARBA00004651"/>
    </source>
</evidence>
<reference evidence="8 9" key="1">
    <citation type="submission" date="2018-11" db="EMBL/GenBank/DDBJ databases">
        <title>Novel bacteria species description.</title>
        <authorList>
            <person name="Han J.-H."/>
        </authorList>
    </citation>
    <scope>NUCLEOTIDE SEQUENCE [LARGE SCALE GENOMIC DNA]</scope>
    <source>
        <strain evidence="8 9">KCTC23259</strain>
    </source>
</reference>
<dbReference type="PANTHER" id="PTHR12677:SF59">
    <property type="entry name" value="GOLGI APPARATUS MEMBRANE PROTEIN TVP38-RELATED"/>
    <property type="match status" value="1"/>
</dbReference>
<dbReference type="RefSeq" id="WP_255038613.1">
    <property type="nucleotide sequence ID" value="NZ_RJUF01000177.1"/>
</dbReference>
<dbReference type="EMBL" id="RJUF01000177">
    <property type="protein sequence ID" value="MCP9764931.1"/>
    <property type="molecule type" value="Genomic_DNA"/>
</dbReference>
<dbReference type="Proteomes" id="UP001204144">
    <property type="component" value="Unassembled WGS sequence"/>
</dbReference>